<accession>A0A6S6UFR9</accession>
<evidence type="ECO:0000256" key="1">
    <source>
        <dbReference type="ARBA" id="ARBA00022801"/>
    </source>
</evidence>
<dbReference type="Gene3D" id="3.40.50.1820">
    <property type="entry name" value="alpha/beta hydrolase"/>
    <property type="match status" value="1"/>
</dbReference>
<dbReference type="EMBL" id="CACVAS010000170">
    <property type="protein sequence ID" value="CAA6828554.1"/>
    <property type="molecule type" value="Genomic_DNA"/>
</dbReference>
<protein>
    <submittedName>
        <fullName evidence="3">Haloalkane dehalogenase 2</fullName>
    </submittedName>
</protein>
<dbReference type="PANTHER" id="PTHR42977:SF3">
    <property type="entry name" value="AB HYDROLASE-1 DOMAIN-CONTAINING PROTEIN"/>
    <property type="match status" value="1"/>
</dbReference>
<gene>
    <name evidence="3" type="ORF">HELGO_WM2038</name>
</gene>
<reference evidence="3" key="1">
    <citation type="submission" date="2020-01" db="EMBL/GenBank/DDBJ databases">
        <authorList>
            <person name="Meier V. D."/>
            <person name="Meier V D."/>
        </authorList>
    </citation>
    <scope>NUCLEOTIDE SEQUENCE</scope>
    <source>
        <strain evidence="3">HLG_WM_MAG_01</strain>
    </source>
</reference>
<dbReference type="InterPro" id="IPR000639">
    <property type="entry name" value="Epox_hydrolase-like"/>
</dbReference>
<evidence type="ECO:0000259" key="2">
    <source>
        <dbReference type="Pfam" id="PF00561"/>
    </source>
</evidence>
<dbReference type="PRINTS" id="PR00111">
    <property type="entry name" value="ABHYDROLASE"/>
</dbReference>
<proteinExistence type="predicted"/>
<feature type="domain" description="AB hydrolase-1" evidence="2">
    <location>
        <begin position="70"/>
        <end position="306"/>
    </location>
</feature>
<keyword evidence="1" id="KW-0378">Hydrolase</keyword>
<dbReference type="InterPro" id="IPR051340">
    <property type="entry name" value="Haloalkane_dehalogenase"/>
</dbReference>
<dbReference type="SUPFAM" id="SSF53474">
    <property type="entry name" value="alpha/beta-Hydrolases"/>
    <property type="match status" value="1"/>
</dbReference>
<dbReference type="PRINTS" id="PR00412">
    <property type="entry name" value="EPOXHYDRLASE"/>
</dbReference>
<dbReference type="PANTHER" id="PTHR42977">
    <property type="entry name" value="HYDROLASE-RELATED"/>
    <property type="match status" value="1"/>
</dbReference>
<name>A0A6S6UFR9_9BACT</name>
<organism evidence="3">
    <name type="scientific">uncultured Sulfurovum sp</name>
    <dbReference type="NCBI Taxonomy" id="269237"/>
    <lineage>
        <taxon>Bacteria</taxon>
        <taxon>Pseudomonadati</taxon>
        <taxon>Campylobacterota</taxon>
        <taxon>Epsilonproteobacteria</taxon>
        <taxon>Campylobacterales</taxon>
        <taxon>Sulfurovaceae</taxon>
        <taxon>Sulfurovum</taxon>
        <taxon>environmental samples</taxon>
    </lineage>
</organism>
<dbReference type="GO" id="GO:0004301">
    <property type="term" value="F:epoxide hydrolase activity"/>
    <property type="evidence" value="ECO:0007669"/>
    <property type="project" value="TreeGrafter"/>
</dbReference>
<dbReference type="InterPro" id="IPR000073">
    <property type="entry name" value="AB_hydrolase_1"/>
</dbReference>
<evidence type="ECO:0000313" key="3">
    <source>
        <dbReference type="EMBL" id="CAA6828554.1"/>
    </source>
</evidence>
<sequence>MYGKGYTMQKIILVISLIFMFLGCSNKATQIPSDEPKFEVNKALYPFKSRYLSLENGAKIHYVDEGEGEVLLLLHGNPTWSFLYRDMINDLKDDFRVIVPDYAGFGLSIAPKEFGFKADEHAKLMNAFVEKMDLNNTTIMVQDWGGPIGFDIAINQPDRVKAFIIGNTWAWELERVGHKAFSTLFGGYVGQFLSWANNGVVRFFMSQGVEHELSDEVLAMYDAPFKDRANRKQTHIFPAQLWDADEFLKSVYEGLETIADKSALIVWGTEDFAFQEPERERFESIFKNHKTILLEEAGHFIQEDAPHEISDAIKAWYPIIKDER</sequence>
<dbReference type="InterPro" id="IPR029058">
    <property type="entry name" value="AB_hydrolase_fold"/>
</dbReference>
<dbReference type="AlphaFoldDB" id="A0A6S6UFR9"/>
<dbReference type="Pfam" id="PF00561">
    <property type="entry name" value="Abhydrolase_1"/>
    <property type="match status" value="1"/>
</dbReference>
<dbReference type="PROSITE" id="PS51257">
    <property type="entry name" value="PROKAR_LIPOPROTEIN"/>
    <property type="match status" value="1"/>
</dbReference>